<name>A0A0L8I6N3_OCTBM</name>
<protein>
    <submittedName>
        <fullName evidence="1">Uncharacterized protein</fullName>
    </submittedName>
</protein>
<dbReference type="PANTHER" id="PTHR46584">
    <property type="entry name" value="HMG DOMAIN-CONTAINING PROTEIN 4"/>
    <property type="match status" value="1"/>
</dbReference>
<dbReference type="OrthoDB" id="10263272at2759"/>
<sequence length="98" mass="10396">MFIVVVVLVFTKGFGVEPVDAAAHLKLLGESLSIIGMRLQEHKGLIAVQGSLSVLLDSMLCAFSPLVCLTSSLPEINGCPHATLSKMLDNIAYIMPGL</sequence>
<dbReference type="InterPro" id="IPR042477">
    <property type="entry name" value="HMGXB4"/>
</dbReference>
<reference evidence="1" key="1">
    <citation type="submission" date="2015-07" db="EMBL/GenBank/DDBJ databases">
        <title>MeaNS - Measles Nucleotide Surveillance Program.</title>
        <authorList>
            <person name="Tran T."/>
            <person name="Druce J."/>
        </authorList>
    </citation>
    <scope>NUCLEOTIDE SEQUENCE</scope>
    <source>
        <strain evidence="1">UCB-OBI-ISO-001</strain>
        <tissue evidence="1">Gonad</tissue>
    </source>
</reference>
<accession>A0A0L8I6N3</accession>
<organism evidence="1">
    <name type="scientific">Octopus bimaculoides</name>
    <name type="common">California two-spotted octopus</name>
    <dbReference type="NCBI Taxonomy" id="37653"/>
    <lineage>
        <taxon>Eukaryota</taxon>
        <taxon>Metazoa</taxon>
        <taxon>Spiralia</taxon>
        <taxon>Lophotrochozoa</taxon>
        <taxon>Mollusca</taxon>
        <taxon>Cephalopoda</taxon>
        <taxon>Coleoidea</taxon>
        <taxon>Octopodiformes</taxon>
        <taxon>Octopoda</taxon>
        <taxon>Incirrata</taxon>
        <taxon>Octopodidae</taxon>
        <taxon>Octopus</taxon>
    </lineage>
</organism>
<evidence type="ECO:0000313" key="1">
    <source>
        <dbReference type="EMBL" id="KOF97128.1"/>
    </source>
</evidence>
<proteinExistence type="predicted"/>
<dbReference type="EMBL" id="KQ416392">
    <property type="protein sequence ID" value="KOF97128.1"/>
    <property type="molecule type" value="Genomic_DNA"/>
</dbReference>
<dbReference type="AlphaFoldDB" id="A0A0L8I6N3"/>
<gene>
    <name evidence="1" type="ORF">OCBIM_22031272mg</name>
</gene>
<dbReference type="PANTHER" id="PTHR46584:SF1">
    <property type="entry name" value="HMG DOMAIN-CONTAINING PROTEIN 4"/>
    <property type="match status" value="1"/>
</dbReference>
<dbReference type="STRING" id="37653.A0A0L8I6N3"/>